<proteinExistence type="predicted"/>
<keyword evidence="2" id="KW-1185">Reference proteome</keyword>
<dbReference type="EMBL" id="CAUWAG010000011">
    <property type="protein sequence ID" value="CAJ2508432.1"/>
    <property type="molecule type" value="Genomic_DNA"/>
</dbReference>
<evidence type="ECO:0000313" key="2">
    <source>
        <dbReference type="Proteomes" id="UP001295740"/>
    </source>
</evidence>
<organism evidence="1 2">
    <name type="scientific">Anthostomella pinea</name>
    <dbReference type="NCBI Taxonomy" id="933095"/>
    <lineage>
        <taxon>Eukaryota</taxon>
        <taxon>Fungi</taxon>
        <taxon>Dikarya</taxon>
        <taxon>Ascomycota</taxon>
        <taxon>Pezizomycotina</taxon>
        <taxon>Sordariomycetes</taxon>
        <taxon>Xylariomycetidae</taxon>
        <taxon>Xylariales</taxon>
        <taxon>Xylariaceae</taxon>
        <taxon>Anthostomella</taxon>
    </lineage>
</organism>
<accession>A0AAI8YKQ3</accession>
<evidence type="ECO:0000313" key="1">
    <source>
        <dbReference type="EMBL" id="CAJ2508432.1"/>
    </source>
</evidence>
<protein>
    <submittedName>
        <fullName evidence="1">Uu.00g134580.m01.CDS01</fullName>
    </submittedName>
</protein>
<dbReference type="Proteomes" id="UP001295740">
    <property type="component" value="Unassembled WGS sequence"/>
</dbReference>
<dbReference type="AlphaFoldDB" id="A0AAI8YKQ3"/>
<comment type="caution">
    <text evidence="1">The sequence shown here is derived from an EMBL/GenBank/DDBJ whole genome shotgun (WGS) entry which is preliminary data.</text>
</comment>
<gene>
    <name evidence="1" type="ORF">KHLLAP_LOCUS8900</name>
</gene>
<sequence length="104" mass="11562">MAKASETRSILDKQRLEEELLTVKGDAAKKLEMAESEGSKAQSALHDIKSHNQLLTRLEHMIKTKTAEQVKAVKLAFNISNDCPDDSDVLTLVLPLLKELSAKY</sequence>
<name>A0AAI8YKQ3_9PEZI</name>
<reference evidence="1" key="1">
    <citation type="submission" date="2023-10" db="EMBL/GenBank/DDBJ databases">
        <authorList>
            <person name="Hackl T."/>
        </authorList>
    </citation>
    <scope>NUCLEOTIDE SEQUENCE</scope>
</reference>